<feature type="transmembrane region" description="Helical" evidence="7">
    <location>
        <begin position="263"/>
        <end position="286"/>
    </location>
</feature>
<feature type="transmembrane region" description="Helical" evidence="7">
    <location>
        <begin position="74"/>
        <end position="96"/>
    </location>
</feature>
<feature type="transmembrane region" description="Helical" evidence="7">
    <location>
        <begin position="21"/>
        <end position="42"/>
    </location>
</feature>
<dbReference type="Pfam" id="PF00528">
    <property type="entry name" value="BPD_transp_1"/>
    <property type="match status" value="1"/>
</dbReference>
<dbReference type="RefSeq" id="WP_341374729.1">
    <property type="nucleotide sequence ID" value="NZ_JBBUTF010000011.1"/>
</dbReference>
<name>A0ABU9BB01_9BURK</name>
<evidence type="ECO:0000256" key="1">
    <source>
        <dbReference type="ARBA" id="ARBA00004651"/>
    </source>
</evidence>
<comment type="caution">
    <text evidence="9">The sequence shown here is derived from an EMBL/GenBank/DDBJ whole genome shotgun (WGS) entry which is preliminary data.</text>
</comment>
<evidence type="ECO:0000259" key="8">
    <source>
        <dbReference type="PROSITE" id="PS50928"/>
    </source>
</evidence>
<evidence type="ECO:0000256" key="2">
    <source>
        <dbReference type="ARBA" id="ARBA00022448"/>
    </source>
</evidence>
<accession>A0ABU9BB01</accession>
<dbReference type="InterPro" id="IPR051393">
    <property type="entry name" value="ABC_transporter_permease"/>
</dbReference>
<gene>
    <name evidence="9" type="ORF">AACH11_13325</name>
</gene>
<comment type="subcellular location">
    <subcellularLocation>
        <location evidence="1 7">Cell membrane</location>
        <topology evidence="1 7">Multi-pass membrane protein</topology>
    </subcellularLocation>
</comment>
<sequence length="295" mass="32548">MNAVSRWFDHHMSKLALAPSLVLVTVGVYGFIAFTTVLSFTGSKMLPNLQNWVGLLQYQRLWANPRWQVAVENFAVFSALYIGLTLVAGLLLAILLDQKVRAEGALRAIYLYPMSISFIVTGVAWQWLMSPDLGLEKAFHTWGYTSLRFDWIKDERMALYCVVIAGLWQATGFVMALFLSALRGINPEIISAARIDGAGGVQIYRHVVVPALRPALLTALVVQAHLSIKSYDLVIALTRGGPGYATELPSTFMYGFTFSRNEMALGSASAVVMLCTLAAVIVPYLATELKHDRAR</sequence>
<keyword evidence="6 7" id="KW-0472">Membrane</keyword>
<dbReference type="CDD" id="cd06261">
    <property type="entry name" value="TM_PBP2"/>
    <property type="match status" value="1"/>
</dbReference>
<dbReference type="Proteomes" id="UP001368500">
    <property type="component" value="Unassembled WGS sequence"/>
</dbReference>
<proteinExistence type="inferred from homology"/>
<dbReference type="EMBL" id="JBBUTF010000011">
    <property type="protein sequence ID" value="MEK8026946.1"/>
    <property type="molecule type" value="Genomic_DNA"/>
</dbReference>
<dbReference type="SUPFAM" id="SSF161098">
    <property type="entry name" value="MetI-like"/>
    <property type="match status" value="1"/>
</dbReference>
<dbReference type="PANTHER" id="PTHR30193:SF42">
    <property type="entry name" value="ABC TRANSPORTER PERMEASE PROTEIN"/>
    <property type="match status" value="1"/>
</dbReference>
<keyword evidence="3" id="KW-1003">Cell membrane</keyword>
<evidence type="ECO:0000313" key="10">
    <source>
        <dbReference type="Proteomes" id="UP001368500"/>
    </source>
</evidence>
<dbReference type="InterPro" id="IPR035906">
    <property type="entry name" value="MetI-like_sf"/>
</dbReference>
<dbReference type="PROSITE" id="PS50928">
    <property type="entry name" value="ABC_TM1"/>
    <property type="match status" value="1"/>
</dbReference>
<organism evidence="9 10">
    <name type="scientific">Pseudaquabacterium rugosum</name>
    <dbReference type="NCBI Taxonomy" id="2984194"/>
    <lineage>
        <taxon>Bacteria</taxon>
        <taxon>Pseudomonadati</taxon>
        <taxon>Pseudomonadota</taxon>
        <taxon>Betaproteobacteria</taxon>
        <taxon>Burkholderiales</taxon>
        <taxon>Sphaerotilaceae</taxon>
        <taxon>Pseudaquabacterium</taxon>
    </lineage>
</organism>
<feature type="transmembrane region" description="Helical" evidence="7">
    <location>
        <begin position="108"/>
        <end position="128"/>
    </location>
</feature>
<dbReference type="PANTHER" id="PTHR30193">
    <property type="entry name" value="ABC TRANSPORTER PERMEASE PROTEIN"/>
    <property type="match status" value="1"/>
</dbReference>
<keyword evidence="10" id="KW-1185">Reference proteome</keyword>
<keyword evidence="5 7" id="KW-1133">Transmembrane helix</keyword>
<evidence type="ECO:0000256" key="3">
    <source>
        <dbReference type="ARBA" id="ARBA00022475"/>
    </source>
</evidence>
<feature type="domain" description="ABC transmembrane type-1" evidence="8">
    <location>
        <begin position="71"/>
        <end position="286"/>
    </location>
</feature>
<dbReference type="Gene3D" id="1.10.3720.10">
    <property type="entry name" value="MetI-like"/>
    <property type="match status" value="1"/>
</dbReference>
<dbReference type="InterPro" id="IPR000515">
    <property type="entry name" value="MetI-like"/>
</dbReference>
<keyword evidence="4 7" id="KW-0812">Transmembrane</keyword>
<evidence type="ECO:0000256" key="5">
    <source>
        <dbReference type="ARBA" id="ARBA00022989"/>
    </source>
</evidence>
<evidence type="ECO:0000256" key="6">
    <source>
        <dbReference type="ARBA" id="ARBA00023136"/>
    </source>
</evidence>
<comment type="similarity">
    <text evidence="7">Belongs to the binding-protein-dependent transport system permease family.</text>
</comment>
<protein>
    <submittedName>
        <fullName evidence="9">Sugar ABC transporter permease</fullName>
    </submittedName>
</protein>
<feature type="transmembrane region" description="Helical" evidence="7">
    <location>
        <begin position="157"/>
        <end position="182"/>
    </location>
</feature>
<keyword evidence="2 7" id="KW-0813">Transport</keyword>
<reference evidence="9 10" key="1">
    <citation type="submission" date="2024-04" db="EMBL/GenBank/DDBJ databases">
        <title>Novel species of the genus Ideonella isolated from streams.</title>
        <authorList>
            <person name="Lu H."/>
        </authorList>
    </citation>
    <scope>NUCLEOTIDE SEQUENCE [LARGE SCALE GENOMIC DNA]</scope>
    <source>
        <strain evidence="9 10">BYS139W</strain>
    </source>
</reference>
<evidence type="ECO:0000256" key="4">
    <source>
        <dbReference type="ARBA" id="ARBA00022692"/>
    </source>
</evidence>
<evidence type="ECO:0000313" key="9">
    <source>
        <dbReference type="EMBL" id="MEK8026946.1"/>
    </source>
</evidence>
<evidence type="ECO:0000256" key="7">
    <source>
        <dbReference type="RuleBase" id="RU363032"/>
    </source>
</evidence>